<dbReference type="RefSeq" id="WP_330928559.1">
    <property type="nucleotide sequence ID" value="NZ_CP119075.1"/>
</dbReference>
<evidence type="ECO:0000313" key="13">
    <source>
        <dbReference type="EMBL" id="WED63207.1"/>
    </source>
</evidence>
<dbReference type="InterPro" id="IPR036890">
    <property type="entry name" value="HATPase_C_sf"/>
</dbReference>
<dbReference type="SUPFAM" id="SSF55874">
    <property type="entry name" value="ATPase domain of HSP90 chaperone/DNA topoisomerase II/histidine kinase"/>
    <property type="match status" value="1"/>
</dbReference>
<accession>A0AAE9ZS58</accession>
<dbReference type="EMBL" id="CP119075">
    <property type="protein sequence ID" value="WED63207.1"/>
    <property type="molecule type" value="Genomic_DNA"/>
</dbReference>
<evidence type="ECO:0000256" key="3">
    <source>
        <dbReference type="ARBA" id="ARBA00012438"/>
    </source>
</evidence>
<keyword evidence="14" id="KW-1185">Reference proteome</keyword>
<feature type="domain" description="Histidine kinase" evidence="11">
    <location>
        <begin position="280"/>
        <end position="537"/>
    </location>
</feature>
<keyword evidence="8" id="KW-0067">ATP-binding</keyword>
<dbReference type="InterPro" id="IPR004358">
    <property type="entry name" value="Sig_transdc_His_kin-like_C"/>
</dbReference>
<feature type="transmembrane region" description="Helical" evidence="10">
    <location>
        <begin position="21"/>
        <end position="42"/>
    </location>
</feature>
<evidence type="ECO:0000256" key="6">
    <source>
        <dbReference type="ARBA" id="ARBA00022741"/>
    </source>
</evidence>
<dbReference type="KEGG" id="slom:PXH66_12795"/>
<dbReference type="SUPFAM" id="SSF158472">
    <property type="entry name" value="HAMP domain-like"/>
    <property type="match status" value="1"/>
</dbReference>
<evidence type="ECO:0000256" key="8">
    <source>
        <dbReference type="ARBA" id="ARBA00022840"/>
    </source>
</evidence>
<comment type="catalytic activity">
    <reaction evidence="1">
        <text>ATP + protein L-histidine = ADP + protein N-phospho-L-histidine.</text>
        <dbReference type="EC" id="2.7.13.3"/>
    </reaction>
</comment>
<sequence>MTSSPATLENRMRAVSMRSKILWVVVATCSAGIILAGLALFAHQALTLRTQFRSQMTALTRVVADFAVAPTTFGDERGIREAMTVLESRPDVLAAQLRSVDNALLMEFGDPNIIAAFPAAPLENSAFVGWNLRVNEPLLAQTDQVGHLVMVATFRPTFWEAVQNFAPALVLTILGVLSLVGPFVWMLAGWLISGLKRLAASADRIASTADYSVRAEVGGKDEVGHLTATFNAMLNRLQESDQSLRTSNQALSHEIKERSRLEKALLESSRLAGMAEVATGVLHNVGNVLTSINVAAQLAREHLDQSRLSALGRVAHLLEPYENDPQRFYREHPKANLLPRLLRQLHGQLETERHEVRREITTLNQNIEHVKEIVTSQQNFASNAGFSEKLVAAELVEEALQIQFSSLARHHIVVERKLTTEVTFISDRHAVLQILVNLVSNAVHALKSMPPADRRMIVGIETTAQALHFYVRDFGKGIEPANLTRVFQHGFTTRKDGHGFGLHSGANSARQMGGQLLAESDGPGRGATFTLLLPISGAAPLLPSRITTKTQTVSPAPRLA</sequence>
<dbReference type="Proteomes" id="UP001218638">
    <property type="component" value="Chromosome"/>
</dbReference>
<keyword evidence="10" id="KW-0812">Transmembrane</keyword>
<dbReference type="GO" id="GO:0007165">
    <property type="term" value="P:signal transduction"/>
    <property type="evidence" value="ECO:0007669"/>
    <property type="project" value="InterPro"/>
</dbReference>
<feature type="domain" description="HAMP" evidence="12">
    <location>
        <begin position="189"/>
        <end position="242"/>
    </location>
</feature>
<evidence type="ECO:0000259" key="11">
    <source>
        <dbReference type="PROSITE" id="PS50109"/>
    </source>
</evidence>
<dbReference type="InterPro" id="IPR033417">
    <property type="entry name" value="CHASE8"/>
</dbReference>
<keyword evidence="6" id="KW-0547">Nucleotide-binding</keyword>
<name>A0AAE9ZS58_9BACT</name>
<evidence type="ECO:0000259" key="12">
    <source>
        <dbReference type="PROSITE" id="PS50885"/>
    </source>
</evidence>
<evidence type="ECO:0000256" key="2">
    <source>
        <dbReference type="ARBA" id="ARBA00004370"/>
    </source>
</evidence>
<gene>
    <name evidence="13" type="ORF">PXH66_12795</name>
</gene>
<protein>
    <recommendedName>
        <fullName evidence="3">histidine kinase</fullName>
        <ecNumber evidence="3">2.7.13.3</ecNumber>
    </recommendedName>
</protein>
<dbReference type="Pfam" id="PF17152">
    <property type="entry name" value="CHASE8"/>
    <property type="match status" value="1"/>
</dbReference>
<evidence type="ECO:0000256" key="10">
    <source>
        <dbReference type="SAM" id="Phobius"/>
    </source>
</evidence>
<evidence type="ECO:0000256" key="1">
    <source>
        <dbReference type="ARBA" id="ARBA00000085"/>
    </source>
</evidence>
<proteinExistence type="predicted"/>
<dbReference type="SMART" id="SM00387">
    <property type="entry name" value="HATPase_c"/>
    <property type="match status" value="1"/>
</dbReference>
<dbReference type="PROSITE" id="PS50885">
    <property type="entry name" value="HAMP"/>
    <property type="match status" value="1"/>
</dbReference>
<dbReference type="InterPro" id="IPR003660">
    <property type="entry name" value="HAMP_dom"/>
</dbReference>
<evidence type="ECO:0000256" key="5">
    <source>
        <dbReference type="ARBA" id="ARBA00022679"/>
    </source>
</evidence>
<keyword evidence="5" id="KW-0808">Transferase</keyword>
<keyword evidence="10" id="KW-0472">Membrane</keyword>
<dbReference type="Pfam" id="PF00672">
    <property type="entry name" value="HAMP"/>
    <property type="match status" value="1"/>
</dbReference>
<dbReference type="PANTHER" id="PTHR44936:SF10">
    <property type="entry name" value="SENSOR PROTEIN RSTB"/>
    <property type="match status" value="1"/>
</dbReference>
<dbReference type="PRINTS" id="PR00344">
    <property type="entry name" value="BCTRLSENSOR"/>
</dbReference>
<dbReference type="EC" id="2.7.13.3" evidence="3"/>
<organism evidence="13 14">
    <name type="scientific">Synoicihabitans lomoniglobus</name>
    <dbReference type="NCBI Taxonomy" id="2909285"/>
    <lineage>
        <taxon>Bacteria</taxon>
        <taxon>Pseudomonadati</taxon>
        <taxon>Verrucomicrobiota</taxon>
        <taxon>Opitutia</taxon>
        <taxon>Opitutales</taxon>
        <taxon>Opitutaceae</taxon>
        <taxon>Synoicihabitans</taxon>
    </lineage>
</organism>
<dbReference type="InterPro" id="IPR003594">
    <property type="entry name" value="HATPase_dom"/>
</dbReference>
<dbReference type="InterPro" id="IPR005467">
    <property type="entry name" value="His_kinase_dom"/>
</dbReference>
<dbReference type="GO" id="GO:0004673">
    <property type="term" value="F:protein histidine kinase activity"/>
    <property type="evidence" value="ECO:0007669"/>
    <property type="project" value="UniProtKB-EC"/>
</dbReference>
<dbReference type="Gene3D" id="3.30.565.10">
    <property type="entry name" value="Histidine kinase-like ATPase, C-terminal domain"/>
    <property type="match status" value="1"/>
</dbReference>
<keyword evidence="7" id="KW-0418">Kinase</keyword>
<evidence type="ECO:0000313" key="14">
    <source>
        <dbReference type="Proteomes" id="UP001218638"/>
    </source>
</evidence>
<keyword evidence="4" id="KW-0597">Phosphoprotein</keyword>
<dbReference type="GO" id="GO:0016020">
    <property type="term" value="C:membrane"/>
    <property type="evidence" value="ECO:0007669"/>
    <property type="project" value="UniProtKB-SubCell"/>
</dbReference>
<keyword evidence="10" id="KW-1133">Transmembrane helix</keyword>
<evidence type="ECO:0000256" key="4">
    <source>
        <dbReference type="ARBA" id="ARBA00022553"/>
    </source>
</evidence>
<dbReference type="GO" id="GO:0005524">
    <property type="term" value="F:ATP binding"/>
    <property type="evidence" value="ECO:0007669"/>
    <property type="project" value="UniProtKB-KW"/>
</dbReference>
<dbReference type="Gene3D" id="1.10.287.130">
    <property type="match status" value="1"/>
</dbReference>
<comment type="subcellular location">
    <subcellularLocation>
        <location evidence="2">Membrane</location>
    </subcellularLocation>
</comment>
<dbReference type="Gene3D" id="6.10.340.10">
    <property type="match status" value="1"/>
</dbReference>
<dbReference type="PROSITE" id="PS50109">
    <property type="entry name" value="HIS_KIN"/>
    <property type="match status" value="1"/>
</dbReference>
<evidence type="ECO:0000256" key="7">
    <source>
        <dbReference type="ARBA" id="ARBA00022777"/>
    </source>
</evidence>
<dbReference type="PANTHER" id="PTHR44936">
    <property type="entry name" value="SENSOR PROTEIN CREC"/>
    <property type="match status" value="1"/>
</dbReference>
<dbReference type="InterPro" id="IPR050980">
    <property type="entry name" value="2C_sensor_his_kinase"/>
</dbReference>
<dbReference type="Pfam" id="PF02518">
    <property type="entry name" value="HATPase_c"/>
    <property type="match status" value="1"/>
</dbReference>
<dbReference type="AlphaFoldDB" id="A0AAE9ZS58"/>
<dbReference type="SMART" id="SM00304">
    <property type="entry name" value="HAMP"/>
    <property type="match status" value="1"/>
</dbReference>
<keyword evidence="9" id="KW-0175">Coiled coil</keyword>
<evidence type="ECO:0000256" key="9">
    <source>
        <dbReference type="SAM" id="Coils"/>
    </source>
</evidence>
<dbReference type="CDD" id="cd06225">
    <property type="entry name" value="HAMP"/>
    <property type="match status" value="1"/>
</dbReference>
<feature type="coiled-coil region" evidence="9">
    <location>
        <begin position="346"/>
        <end position="373"/>
    </location>
</feature>
<reference evidence="13" key="1">
    <citation type="submission" date="2023-03" db="EMBL/GenBank/DDBJ databases">
        <title>Lomoglobus Profundus gen. nov., sp. nov., a novel member of the phylum Verrucomicrobia, isolated from deep-marine sediment of South China Sea.</title>
        <authorList>
            <person name="Ahmad T."/>
            <person name="Ishaq S.E."/>
            <person name="Wang F."/>
        </authorList>
    </citation>
    <scope>NUCLEOTIDE SEQUENCE</scope>
    <source>
        <strain evidence="13">LMO-M01</strain>
    </source>
</reference>